<keyword evidence="3" id="KW-1185">Reference proteome</keyword>
<dbReference type="InParanoid" id="A0A200QSF7"/>
<dbReference type="PROSITE" id="PS51382">
    <property type="entry name" value="SPX"/>
    <property type="match status" value="1"/>
</dbReference>
<protein>
    <submittedName>
        <fullName evidence="2">SPX</fullName>
    </submittedName>
</protein>
<dbReference type="PANTHER" id="PTHR45978:SF2">
    <property type="entry name" value="SPX DOMAIN-CONTAINING PROTEIN 3"/>
    <property type="match status" value="1"/>
</dbReference>
<name>A0A200QSF7_MACCD</name>
<dbReference type="EMBL" id="MVGT01001144">
    <property type="protein sequence ID" value="OVA13416.1"/>
    <property type="molecule type" value="Genomic_DNA"/>
</dbReference>
<reference evidence="2 3" key="1">
    <citation type="journal article" date="2017" name="Mol. Plant">
        <title>The Genome of Medicinal Plant Macleaya cordata Provides New Insights into Benzylisoquinoline Alkaloids Metabolism.</title>
        <authorList>
            <person name="Liu X."/>
            <person name="Liu Y."/>
            <person name="Huang P."/>
            <person name="Ma Y."/>
            <person name="Qing Z."/>
            <person name="Tang Q."/>
            <person name="Cao H."/>
            <person name="Cheng P."/>
            <person name="Zheng Y."/>
            <person name="Yuan Z."/>
            <person name="Zhou Y."/>
            <person name="Liu J."/>
            <person name="Tang Z."/>
            <person name="Zhuo Y."/>
            <person name="Zhang Y."/>
            <person name="Yu L."/>
            <person name="Huang J."/>
            <person name="Yang P."/>
            <person name="Peng Q."/>
            <person name="Zhang J."/>
            <person name="Jiang W."/>
            <person name="Zhang Z."/>
            <person name="Lin K."/>
            <person name="Ro D.K."/>
            <person name="Chen X."/>
            <person name="Xiong X."/>
            <person name="Shang Y."/>
            <person name="Huang S."/>
            <person name="Zeng J."/>
        </authorList>
    </citation>
    <scope>NUCLEOTIDE SEQUENCE [LARGE SCALE GENOMIC DNA]</scope>
    <source>
        <strain evidence="3">cv. BLH2017</strain>
        <tissue evidence="2">Root</tissue>
    </source>
</reference>
<dbReference type="STRING" id="56857.A0A200QSF7"/>
<evidence type="ECO:0000259" key="1">
    <source>
        <dbReference type="PROSITE" id="PS51382"/>
    </source>
</evidence>
<organism evidence="2 3">
    <name type="scientific">Macleaya cordata</name>
    <name type="common">Five-seeded plume-poppy</name>
    <name type="synonym">Bocconia cordata</name>
    <dbReference type="NCBI Taxonomy" id="56857"/>
    <lineage>
        <taxon>Eukaryota</taxon>
        <taxon>Viridiplantae</taxon>
        <taxon>Streptophyta</taxon>
        <taxon>Embryophyta</taxon>
        <taxon>Tracheophyta</taxon>
        <taxon>Spermatophyta</taxon>
        <taxon>Magnoliopsida</taxon>
        <taxon>Ranunculales</taxon>
        <taxon>Papaveraceae</taxon>
        <taxon>Papaveroideae</taxon>
        <taxon>Macleaya</taxon>
    </lineage>
</organism>
<proteinExistence type="predicted"/>
<accession>A0A200QSF7</accession>
<gene>
    <name evidence="2" type="ORF">BVC80_8777g12</name>
</gene>
<dbReference type="OrthoDB" id="6493944at2759"/>
<sequence>MIATLGPNGSHPWETGYKEEMRRIRNDIVNLHGEMVLLVNYSNINYTGLVKILKKYDKQTGGFLRLSFIQKVLQQPFFKTNNVSKLVKECENTIEAVFLMLKEDKRRTENDTTTAVGQSIFRNTIAALVTIKEMRISSTYSQFSLHPLNSEDSEMI</sequence>
<feature type="domain" description="SPX" evidence="1">
    <location>
        <begin position="1"/>
        <end position="70"/>
    </location>
</feature>
<dbReference type="InterPro" id="IPR031142">
    <property type="entry name" value="SPX_prot"/>
</dbReference>
<dbReference type="InterPro" id="IPR004331">
    <property type="entry name" value="SPX_dom"/>
</dbReference>
<evidence type="ECO:0000313" key="3">
    <source>
        <dbReference type="Proteomes" id="UP000195402"/>
    </source>
</evidence>
<dbReference type="GO" id="GO:0016036">
    <property type="term" value="P:cellular response to phosphate starvation"/>
    <property type="evidence" value="ECO:0007669"/>
    <property type="project" value="InterPro"/>
</dbReference>
<dbReference type="PANTHER" id="PTHR45978">
    <property type="entry name" value="SPX DOMAIN-CONTAINING PROTEIN 3"/>
    <property type="match status" value="1"/>
</dbReference>
<dbReference type="OMA" id="RCCFPET"/>
<dbReference type="Proteomes" id="UP000195402">
    <property type="component" value="Unassembled WGS sequence"/>
</dbReference>
<dbReference type="Pfam" id="PF03105">
    <property type="entry name" value="SPX"/>
    <property type="match status" value="1"/>
</dbReference>
<dbReference type="AlphaFoldDB" id="A0A200QSF7"/>
<comment type="caution">
    <text evidence="2">The sequence shown here is derived from an EMBL/GenBank/DDBJ whole genome shotgun (WGS) entry which is preliminary data.</text>
</comment>
<evidence type="ECO:0000313" key="2">
    <source>
        <dbReference type="EMBL" id="OVA13416.1"/>
    </source>
</evidence>